<dbReference type="AlphaFoldDB" id="A0A918W8L8"/>
<protein>
    <submittedName>
        <fullName evidence="1">Uncharacterized protein</fullName>
    </submittedName>
</protein>
<accession>A0A918W8L8</accession>
<comment type="caution">
    <text evidence="1">The sequence shown here is derived from an EMBL/GenBank/DDBJ whole genome shotgun (WGS) entry which is preliminary data.</text>
</comment>
<dbReference type="RefSeq" id="WP_189454352.1">
    <property type="nucleotide sequence ID" value="NZ_BMYD01000001.1"/>
</dbReference>
<dbReference type="EMBL" id="BMYD01000001">
    <property type="protein sequence ID" value="GHA76797.1"/>
    <property type="molecule type" value="Genomic_DNA"/>
</dbReference>
<gene>
    <name evidence="1" type="ORF">GCM10007067_12590</name>
</gene>
<reference evidence="1" key="1">
    <citation type="journal article" date="2014" name="Int. J. Syst. Evol. Microbiol.">
        <title>Complete genome sequence of Corynebacterium casei LMG S-19264T (=DSM 44701T), isolated from a smear-ripened cheese.</title>
        <authorList>
            <consortium name="US DOE Joint Genome Institute (JGI-PGF)"/>
            <person name="Walter F."/>
            <person name="Albersmeier A."/>
            <person name="Kalinowski J."/>
            <person name="Ruckert C."/>
        </authorList>
    </citation>
    <scope>NUCLEOTIDE SEQUENCE</scope>
    <source>
        <strain evidence="1">KCTC 23077</strain>
    </source>
</reference>
<keyword evidence="2" id="KW-1185">Reference proteome</keyword>
<evidence type="ECO:0000313" key="2">
    <source>
        <dbReference type="Proteomes" id="UP000646426"/>
    </source>
</evidence>
<evidence type="ECO:0000313" key="1">
    <source>
        <dbReference type="EMBL" id="GHA76797.1"/>
    </source>
</evidence>
<sequence length="102" mass="10436">MSQLLVRALGIAGASWLLLAGNSPLSSHLTGMPLITNVASAVNLPSTLFALSGFPGSAAPSNAAVALVATAQWLAYGLAAAWLWRKLWPNNSSKPTPLRGAA</sequence>
<name>A0A918W8L8_9GAMM</name>
<dbReference type="Proteomes" id="UP000646426">
    <property type="component" value="Unassembled WGS sequence"/>
</dbReference>
<proteinExistence type="predicted"/>
<organism evidence="1 2">
    <name type="scientific">Cognatilysobacter bugurensis</name>
    <dbReference type="NCBI Taxonomy" id="543356"/>
    <lineage>
        <taxon>Bacteria</taxon>
        <taxon>Pseudomonadati</taxon>
        <taxon>Pseudomonadota</taxon>
        <taxon>Gammaproteobacteria</taxon>
        <taxon>Lysobacterales</taxon>
        <taxon>Lysobacteraceae</taxon>
        <taxon>Cognatilysobacter</taxon>
    </lineage>
</organism>
<reference evidence="1" key="2">
    <citation type="submission" date="2020-09" db="EMBL/GenBank/DDBJ databases">
        <authorList>
            <person name="Sun Q."/>
            <person name="Kim S."/>
        </authorList>
    </citation>
    <scope>NUCLEOTIDE SEQUENCE</scope>
    <source>
        <strain evidence="1">KCTC 23077</strain>
    </source>
</reference>